<evidence type="ECO:0000256" key="1">
    <source>
        <dbReference type="RuleBase" id="RU363044"/>
    </source>
</evidence>
<feature type="domain" description="DNA helicase Pif1-like 2B" evidence="4">
    <location>
        <begin position="1152"/>
        <end position="1194"/>
    </location>
</feature>
<dbReference type="PANTHER" id="PTHR10492:SF74">
    <property type="entry name" value="ATP-DEPENDENT DNA HELICASE"/>
    <property type="match status" value="1"/>
</dbReference>
<reference evidence="6" key="2">
    <citation type="submission" date="2025-08" db="UniProtKB">
        <authorList>
            <consortium name="RefSeq"/>
        </authorList>
    </citation>
    <scope>IDENTIFICATION</scope>
    <source>
        <tissue evidence="6">Whole plant</tissue>
    </source>
</reference>
<dbReference type="GO" id="GO:0016787">
    <property type="term" value="F:hydrolase activity"/>
    <property type="evidence" value="ECO:0007669"/>
    <property type="project" value="UniProtKB-KW"/>
</dbReference>
<dbReference type="GO" id="GO:0043139">
    <property type="term" value="F:5'-3' DNA helicase activity"/>
    <property type="evidence" value="ECO:0007669"/>
    <property type="project" value="UniProtKB-EC"/>
</dbReference>
<keyword evidence="5" id="KW-1185">Reference proteome</keyword>
<dbReference type="Gene3D" id="3.40.50.300">
    <property type="entry name" value="P-loop containing nucleotide triphosphate hydrolases"/>
    <property type="match status" value="1"/>
</dbReference>
<comment type="similarity">
    <text evidence="1">Belongs to the helicase family.</text>
</comment>
<dbReference type="Proteomes" id="UP000515211">
    <property type="component" value="Chromosome 9"/>
</dbReference>
<dbReference type="GO" id="GO:0006281">
    <property type="term" value="P:DNA repair"/>
    <property type="evidence" value="ECO:0007669"/>
    <property type="project" value="UniProtKB-KW"/>
</dbReference>
<dbReference type="GO" id="GO:0005524">
    <property type="term" value="F:ATP binding"/>
    <property type="evidence" value="ECO:0007669"/>
    <property type="project" value="UniProtKB-KW"/>
</dbReference>
<feature type="domain" description="DNA helicase Pif1-like DEAD-box helicase" evidence="2">
    <location>
        <begin position="835"/>
        <end position="1054"/>
    </location>
</feature>
<dbReference type="EC" id="5.6.2.3" evidence="1"/>
<keyword evidence="1" id="KW-0347">Helicase</keyword>
<accession>A0A6P4BLF7</accession>
<keyword evidence="1" id="KW-0227">DNA damage</keyword>
<dbReference type="InterPro" id="IPR027417">
    <property type="entry name" value="P-loop_NTPase"/>
</dbReference>
<evidence type="ECO:0000259" key="2">
    <source>
        <dbReference type="Pfam" id="PF05970"/>
    </source>
</evidence>
<protein>
    <recommendedName>
        <fullName evidence="1">ATP-dependent DNA helicase</fullName>
        <ecNumber evidence="1">5.6.2.3</ecNumber>
    </recommendedName>
</protein>
<dbReference type="InterPro" id="IPR010285">
    <property type="entry name" value="DNA_helicase_pif1-like_DEAD"/>
</dbReference>
<name>A0A6P4BLF7_ARADU</name>
<keyword evidence="1" id="KW-0067">ATP-binding</keyword>
<dbReference type="PANTHER" id="PTHR10492">
    <property type="match status" value="1"/>
</dbReference>
<dbReference type="GO" id="GO:0000723">
    <property type="term" value="P:telomere maintenance"/>
    <property type="evidence" value="ECO:0007669"/>
    <property type="project" value="InterPro"/>
</dbReference>
<keyword evidence="1" id="KW-0378">Hydrolase</keyword>
<dbReference type="Pfam" id="PF14214">
    <property type="entry name" value="Helitron_like_N"/>
    <property type="match status" value="1"/>
</dbReference>
<evidence type="ECO:0000313" key="5">
    <source>
        <dbReference type="Proteomes" id="UP000515211"/>
    </source>
</evidence>
<dbReference type="GeneID" id="107465080"/>
<organism evidence="5 6">
    <name type="scientific">Arachis duranensis</name>
    <name type="common">Wild peanut</name>
    <dbReference type="NCBI Taxonomy" id="130453"/>
    <lineage>
        <taxon>Eukaryota</taxon>
        <taxon>Viridiplantae</taxon>
        <taxon>Streptophyta</taxon>
        <taxon>Embryophyta</taxon>
        <taxon>Tracheophyta</taxon>
        <taxon>Spermatophyta</taxon>
        <taxon>Magnoliopsida</taxon>
        <taxon>eudicotyledons</taxon>
        <taxon>Gunneridae</taxon>
        <taxon>Pentapetalae</taxon>
        <taxon>rosids</taxon>
        <taxon>fabids</taxon>
        <taxon>Fabales</taxon>
        <taxon>Fabaceae</taxon>
        <taxon>Papilionoideae</taxon>
        <taxon>50 kb inversion clade</taxon>
        <taxon>dalbergioids sensu lato</taxon>
        <taxon>Dalbergieae</taxon>
        <taxon>Pterocarpus clade</taxon>
        <taxon>Arachis</taxon>
    </lineage>
</organism>
<dbReference type="AlphaFoldDB" id="A0A6P4BLF7"/>
<keyword evidence="1" id="KW-0234">DNA repair</keyword>
<dbReference type="Pfam" id="PF21530">
    <property type="entry name" value="Pif1_2B_dom"/>
    <property type="match status" value="1"/>
</dbReference>
<dbReference type="InterPro" id="IPR025476">
    <property type="entry name" value="Helitron_helicase-like"/>
</dbReference>
<feature type="domain" description="Helitron helicase-like" evidence="3">
    <location>
        <begin position="207"/>
        <end position="375"/>
    </location>
</feature>
<reference evidence="5" key="1">
    <citation type="journal article" date="2016" name="Nat. Genet.">
        <title>The genome sequences of Arachis duranensis and Arachis ipaensis, the diploid ancestors of cultivated peanut.</title>
        <authorList>
            <person name="Bertioli D.J."/>
            <person name="Cannon S.B."/>
            <person name="Froenicke L."/>
            <person name="Huang G."/>
            <person name="Farmer A.D."/>
            <person name="Cannon E.K."/>
            <person name="Liu X."/>
            <person name="Gao D."/>
            <person name="Clevenger J."/>
            <person name="Dash S."/>
            <person name="Ren L."/>
            <person name="Moretzsohn M.C."/>
            <person name="Shirasawa K."/>
            <person name="Huang W."/>
            <person name="Vidigal B."/>
            <person name="Abernathy B."/>
            <person name="Chu Y."/>
            <person name="Niederhuth C.E."/>
            <person name="Umale P."/>
            <person name="Araujo A.C."/>
            <person name="Kozik A."/>
            <person name="Kim K.D."/>
            <person name="Burow M.D."/>
            <person name="Varshney R.K."/>
            <person name="Wang X."/>
            <person name="Zhang X."/>
            <person name="Barkley N."/>
            <person name="Guimaraes P.M."/>
            <person name="Isobe S."/>
            <person name="Guo B."/>
            <person name="Liao B."/>
            <person name="Stalker H.T."/>
            <person name="Schmitz R.J."/>
            <person name="Scheffler B.E."/>
            <person name="Leal-Bertioli S.C."/>
            <person name="Xun X."/>
            <person name="Jackson S.A."/>
            <person name="Michelmore R."/>
            <person name="Ozias-Akins P."/>
        </authorList>
    </citation>
    <scope>NUCLEOTIDE SEQUENCE [LARGE SCALE GENOMIC DNA]</scope>
    <source>
        <strain evidence="5">cv. V14167</strain>
    </source>
</reference>
<dbReference type="SUPFAM" id="SSF52540">
    <property type="entry name" value="P-loop containing nucleoside triphosphate hydrolases"/>
    <property type="match status" value="2"/>
</dbReference>
<dbReference type="GO" id="GO:0006310">
    <property type="term" value="P:DNA recombination"/>
    <property type="evidence" value="ECO:0007669"/>
    <property type="project" value="UniProtKB-KW"/>
</dbReference>
<dbReference type="KEGG" id="adu:107465080"/>
<evidence type="ECO:0000313" key="6">
    <source>
        <dbReference type="RefSeq" id="XP_015939547.2"/>
    </source>
</evidence>
<proteinExistence type="inferred from homology"/>
<dbReference type="RefSeq" id="XP_015939547.2">
    <property type="nucleotide sequence ID" value="XM_016084061.2"/>
</dbReference>
<comment type="cofactor">
    <cofactor evidence="1">
        <name>Mg(2+)</name>
        <dbReference type="ChEBI" id="CHEBI:18420"/>
    </cofactor>
</comment>
<comment type="catalytic activity">
    <reaction evidence="1">
        <text>ATP + H2O = ADP + phosphate + H(+)</text>
        <dbReference type="Rhea" id="RHEA:13065"/>
        <dbReference type="ChEBI" id="CHEBI:15377"/>
        <dbReference type="ChEBI" id="CHEBI:15378"/>
        <dbReference type="ChEBI" id="CHEBI:30616"/>
        <dbReference type="ChEBI" id="CHEBI:43474"/>
        <dbReference type="ChEBI" id="CHEBI:456216"/>
        <dbReference type="EC" id="5.6.2.3"/>
    </reaction>
</comment>
<keyword evidence="1" id="KW-0547">Nucleotide-binding</keyword>
<evidence type="ECO:0000259" key="4">
    <source>
        <dbReference type="Pfam" id="PF21530"/>
    </source>
</evidence>
<dbReference type="Pfam" id="PF05970">
    <property type="entry name" value="PIF1"/>
    <property type="match status" value="1"/>
</dbReference>
<keyword evidence="1" id="KW-0233">DNA recombination</keyword>
<gene>
    <name evidence="6" type="primary">LOC107465080</name>
</gene>
<dbReference type="InterPro" id="IPR049163">
    <property type="entry name" value="Pif1-like_2B_dom"/>
</dbReference>
<sequence>MAGKIDRGVNNGTAPPIFKLGGQNYHSIGSLLPPDSLRPTFAQLYIYDTENEIDNRIGTLRSNEAINERDRKIVAILRNMLDKYNSLAKNFCYARDRYQQKNCTNIKLKLISKRNTDGRTYNLPSASKVAALIVGDVEQLSKDRDIIIESQSRKLQRINVFHPSYLALQYPLLFLYGEDGFRLGIATSDSISARPTKKNKTINLRQFFAFRLQKRTGESPLILRSKRLFQQFLVDAYTMMESERLKFFRCKQPQLRVDKYKCLHESLINGDVNATRLGKRIILPNTFTGGPRYAGYPSYFITMTCNPEWDEIRREVTSIGLKAEDRPDILCRVFKIKLDGLIDDLKERKIFGKILGYVCTVEFQKRGLLHAHILLFMSNEFKPQTPDDIDKYITAEIPDENERPNLHRAVQNYMVHGPCGPYNKNSPCMKNGSCSKFYPKEFRQRTLIDEAGFPKYRRTDNGRTVKKRECVLDNKFIVPYNPELLLKFGCHINVEYTCQTSSIKYLFKYVHKGNDRVTATLYNAGDLSEATQVVDKIRNYYDCRYISACEAVWRLFGYEIQKKESFVIRLPFHLEDEQPVIYGETSNANDIVEREISHKSMFLGWMAVNMSYPYARSLTYAEFPTKFVWKDDSSKWFPRKKGFAIGRLTHVPAVNTEEYYQRLLLNTQRGCMSFRDIRTVGGTIYATYRDACFALGLLQDDNEFIDAIKEASSWASGSYVKRLFVILLTSNNISRPEHVWYRCWHELSDDILYRQRAVMNMSELTMSDNEIKQLCLMDIDKILHSYGKTLKDYPLMPLATEVDNSLLTERVIREELNFNKDDLKKNASDMLAIATHEQRYAFDKIVTAVYCDEGGFFFVYGHGGTGKIFLWNLMSAEIRSRGDIVLNVASSGIASLLFPNGRTAHSRFKIPLNITEDSICNIKPCSPQAMLLLRAKLIIWDEAPMVSRYCYEALDKCLGDIMRCSPTYSKDLPFGGKVVVLGGDFRQILPVISRGSRQDIVHSTVNLSYLWKFCQVLKLTKNMRLFVGTTASDQDETEQFGEWLLKVGDGLIGDNMDGESEICLPGDIVIPSSDQAFDELVHFSYPNILENMSSKDFFKARTILAPTLDIVEEVNNHLMAIIPRGEKLYLSSDSICMDEGNMESQLDLYGSELPNSINCSGLPPHKLILKIGVPVMLLRSIDQSSGLCNGTRLQGRKLGNHVIECEVLTVTMLVILL</sequence>
<evidence type="ECO:0000259" key="3">
    <source>
        <dbReference type="Pfam" id="PF14214"/>
    </source>
</evidence>